<feature type="domain" description="HNH" evidence="2">
    <location>
        <begin position="38"/>
        <end position="90"/>
    </location>
</feature>
<dbReference type="EMBL" id="QNQU01000029">
    <property type="protein sequence ID" value="RBQ02825.1"/>
    <property type="molecule type" value="Genomic_DNA"/>
</dbReference>
<accession>A0A366KME3</accession>
<dbReference type="InterPro" id="IPR002711">
    <property type="entry name" value="HNH"/>
</dbReference>
<dbReference type="CDD" id="cd00085">
    <property type="entry name" value="HNHc"/>
    <property type="match status" value="1"/>
</dbReference>
<feature type="compositionally biased region" description="Low complexity" evidence="1">
    <location>
        <begin position="1"/>
        <end position="17"/>
    </location>
</feature>
<dbReference type="Proteomes" id="UP000252081">
    <property type="component" value="Unassembled WGS sequence"/>
</dbReference>
<dbReference type="Pfam" id="PF01844">
    <property type="entry name" value="HNH"/>
    <property type="match status" value="1"/>
</dbReference>
<dbReference type="AlphaFoldDB" id="A0A366KME3"/>
<evidence type="ECO:0000313" key="3">
    <source>
        <dbReference type="EMBL" id="RBQ02825.1"/>
    </source>
</evidence>
<evidence type="ECO:0000259" key="2">
    <source>
        <dbReference type="Pfam" id="PF01844"/>
    </source>
</evidence>
<keyword evidence="4" id="KW-1185">Reference proteome</keyword>
<keyword evidence="3" id="KW-0378">Hydrolase</keyword>
<keyword evidence="3" id="KW-0540">Nuclease</keyword>
<feature type="region of interest" description="Disordered" evidence="1">
    <location>
        <begin position="1"/>
        <end position="22"/>
    </location>
</feature>
<dbReference type="InterPro" id="IPR003615">
    <property type="entry name" value="HNH_nuc"/>
</dbReference>
<keyword evidence="3" id="KW-0255">Endonuclease</keyword>
<gene>
    <name evidence="3" type="ORF">DRW42_24555</name>
</gene>
<dbReference type="GO" id="GO:0003676">
    <property type="term" value="F:nucleic acid binding"/>
    <property type="evidence" value="ECO:0007669"/>
    <property type="project" value="InterPro"/>
</dbReference>
<dbReference type="Gene3D" id="1.10.30.50">
    <property type="match status" value="1"/>
</dbReference>
<dbReference type="OrthoDB" id="5918473at2"/>
<comment type="caution">
    <text evidence="3">The sequence shown here is derived from an EMBL/GenBank/DDBJ whole genome shotgun (WGS) entry which is preliminary data.</text>
</comment>
<name>A0A366KME3_9SPHI</name>
<evidence type="ECO:0000256" key="1">
    <source>
        <dbReference type="SAM" id="MobiDB-lite"/>
    </source>
</evidence>
<sequence>MFPLRSQTPTRRLTPTRKPSKDWTKHKEDLEVDFNSSCAYCDAHEYFKHTFYEVDHFVPKDFFLKSGTLTVVDYKNLVYSCKFCNNNKSSLWITNSETIYHLNDEGFLDPCDPEYDKQFYRNKEGAIIGKTNLGKWMATRAFKFDEREHPIKLLWTLRTLKQSIEELAVILKTYPVGSEKYDEIDEKMRSYAIEYFFFEIDLREAYKS</sequence>
<organism evidence="3 4">
    <name type="scientific">Pedobacter miscanthi</name>
    <dbReference type="NCBI Taxonomy" id="2259170"/>
    <lineage>
        <taxon>Bacteria</taxon>
        <taxon>Pseudomonadati</taxon>
        <taxon>Bacteroidota</taxon>
        <taxon>Sphingobacteriia</taxon>
        <taxon>Sphingobacteriales</taxon>
        <taxon>Sphingobacteriaceae</taxon>
        <taxon>Pedobacter</taxon>
    </lineage>
</organism>
<proteinExistence type="predicted"/>
<dbReference type="GO" id="GO:0004519">
    <property type="term" value="F:endonuclease activity"/>
    <property type="evidence" value="ECO:0007669"/>
    <property type="project" value="UniProtKB-KW"/>
</dbReference>
<evidence type="ECO:0000313" key="4">
    <source>
        <dbReference type="Proteomes" id="UP000252081"/>
    </source>
</evidence>
<dbReference type="RefSeq" id="WP_113951524.1">
    <property type="nucleotide sequence ID" value="NZ_QNQU01000029.1"/>
</dbReference>
<protein>
    <submittedName>
        <fullName evidence="3">HNH endonuclease</fullName>
    </submittedName>
</protein>
<dbReference type="GO" id="GO:0008270">
    <property type="term" value="F:zinc ion binding"/>
    <property type="evidence" value="ECO:0007669"/>
    <property type="project" value="InterPro"/>
</dbReference>
<reference evidence="3 4" key="1">
    <citation type="submission" date="2018-07" db="EMBL/GenBank/DDBJ databases">
        <title>A draft genome of a endophytic bacteria, a new species of Pedobacter.</title>
        <authorList>
            <person name="Zhang Z.D."/>
            <person name="Chen Z.J."/>
        </authorList>
    </citation>
    <scope>NUCLEOTIDE SEQUENCE [LARGE SCALE GENOMIC DNA]</scope>
    <source>
        <strain evidence="3 4">RS10</strain>
    </source>
</reference>